<protein>
    <recommendedName>
        <fullName evidence="3">CCHC-type domain-containing protein</fullName>
    </recommendedName>
</protein>
<dbReference type="GO" id="GO:0003676">
    <property type="term" value="F:nucleic acid binding"/>
    <property type="evidence" value="ECO:0007669"/>
    <property type="project" value="InterPro"/>
</dbReference>
<dbReference type="RefSeq" id="XP_064850713.1">
    <property type="nucleotide sequence ID" value="XM_064994641.1"/>
</dbReference>
<keyword evidence="5" id="KW-1185">Reference proteome</keyword>
<dbReference type="EMBL" id="BTFZ01000002">
    <property type="protein sequence ID" value="GMM33713.1"/>
    <property type="molecule type" value="Genomic_DNA"/>
</dbReference>
<feature type="region of interest" description="Disordered" evidence="2">
    <location>
        <begin position="125"/>
        <end position="158"/>
    </location>
</feature>
<organism evidence="4 5">
    <name type="scientific">Saccharomycopsis crataegensis</name>
    <dbReference type="NCBI Taxonomy" id="43959"/>
    <lineage>
        <taxon>Eukaryota</taxon>
        <taxon>Fungi</taxon>
        <taxon>Dikarya</taxon>
        <taxon>Ascomycota</taxon>
        <taxon>Saccharomycotina</taxon>
        <taxon>Saccharomycetes</taxon>
        <taxon>Saccharomycopsidaceae</taxon>
        <taxon>Saccharomycopsis</taxon>
    </lineage>
</organism>
<keyword evidence="1" id="KW-0862">Zinc</keyword>
<keyword evidence="1" id="KW-0479">Metal-binding</keyword>
<evidence type="ECO:0000259" key="3">
    <source>
        <dbReference type="PROSITE" id="PS50158"/>
    </source>
</evidence>
<sequence>MFKYADCILDYVTYLEDFYHEISMKELIEELCEIKENRYYVFEMKRHKIENINDLVEEIDDLKMKYEVPQTIPSILNINKDTKSKNIGHKKRKLISVKCYSCNKYGHFARECYYNKNNKKQENVRKPSFIKDDRKHKKPKYNKAKNVKEMNAVEKRGH</sequence>
<dbReference type="Proteomes" id="UP001360560">
    <property type="component" value="Unassembled WGS sequence"/>
</dbReference>
<evidence type="ECO:0000313" key="4">
    <source>
        <dbReference type="EMBL" id="GMM33713.1"/>
    </source>
</evidence>
<comment type="caution">
    <text evidence="4">The sequence shown here is derived from an EMBL/GenBank/DDBJ whole genome shotgun (WGS) entry which is preliminary data.</text>
</comment>
<proteinExistence type="predicted"/>
<gene>
    <name evidence="4" type="ORF">DASC09_010380</name>
</gene>
<feature type="domain" description="CCHC-type" evidence="3">
    <location>
        <begin position="98"/>
        <end position="112"/>
    </location>
</feature>
<dbReference type="SUPFAM" id="SSF57756">
    <property type="entry name" value="Retrovirus zinc finger-like domains"/>
    <property type="match status" value="1"/>
</dbReference>
<feature type="compositionally biased region" description="Basic residues" evidence="2">
    <location>
        <begin position="134"/>
        <end position="145"/>
    </location>
</feature>
<name>A0AAV5QG41_9ASCO</name>
<dbReference type="PROSITE" id="PS50158">
    <property type="entry name" value="ZF_CCHC"/>
    <property type="match status" value="1"/>
</dbReference>
<accession>A0AAV5QG41</accession>
<dbReference type="InterPro" id="IPR036875">
    <property type="entry name" value="Znf_CCHC_sf"/>
</dbReference>
<dbReference type="AlphaFoldDB" id="A0AAV5QG41"/>
<keyword evidence="1" id="KW-0863">Zinc-finger</keyword>
<evidence type="ECO:0000256" key="1">
    <source>
        <dbReference type="PROSITE-ProRule" id="PRU00047"/>
    </source>
</evidence>
<feature type="compositionally biased region" description="Basic and acidic residues" evidence="2">
    <location>
        <begin position="146"/>
        <end position="158"/>
    </location>
</feature>
<dbReference type="Pfam" id="PF00098">
    <property type="entry name" value="zf-CCHC"/>
    <property type="match status" value="1"/>
</dbReference>
<dbReference type="InterPro" id="IPR001878">
    <property type="entry name" value="Znf_CCHC"/>
</dbReference>
<evidence type="ECO:0000313" key="5">
    <source>
        <dbReference type="Proteomes" id="UP001360560"/>
    </source>
</evidence>
<dbReference type="SMART" id="SM00343">
    <property type="entry name" value="ZnF_C2HC"/>
    <property type="match status" value="1"/>
</dbReference>
<reference evidence="4 5" key="1">
    <citation type="journal article" date="2023" name="Elife">
        <title>Identification of key yeast species and microbe-microbe interactions impacting larval growth of Drosophila in the wild.</title>
        <authorList>
            <person name="Mure A."/>
            <person name="Sugiura Y."/>
            <person name="Maeda R."/>
            <person name="Honda K."/>
            <person name="Sakurai N."/>
            <person name="Takahashi Y."/>
            <person name="Watada M."/>
            <person name="Katoh T."/>
            <person name="Gotoh A."/>
            <person name="Gotoh Y."/>
            <person name="Taniguchi I."/>
            <person name="Nakamura K."/>
            <person name="Hayashi T."/>
            <person name="Katayama T."/>
            <person name="Uemura T."/>
            <person name="Hattori Y."/>
        </authorList>
    </citation>
    <scope>NUCLEOTIDE SEQUENCE [LARGE SCALE GENOMIC DNA]</scope>
    <source>
        <strain evidence="4 5">SC-9</strain>
    </source>
</reference>
<dbReference type="Gene3D" id="4.10.60.10">
    <property type="entry name" value="Zinc finger, CCHC-type"/>
    <property type="match status" value="1"/>
</dbReference>
<dbReference type="GO" id="GO:0008270">
    <property type="term" value="F:zinc ion binding"/>
    <property type="evidence" value="ECO:0007669"/>
    <property type="project" value="UniProtKB-KW"/>
</dbReference>
<dbReference type="GeneID" id="90071692"/>
<evidence type="ECO:0000256" key="2">
    <source>
        <dbReference type="SAM" id="MobiDB-lite"/>
    </source>
</evidence>